<proteinExistence type="predicted"/>
<feature type="transmembrane region" description="Helical" evidence="1">
    <location>
        <begin position="35"/>
        <end position="55"/>
    </location>
</feature>
<dbReference type="Proteomes" id="UP000183557">
    <property type="component" value="Unassembled WGS sequence"/>
</dbReference>
<reference evidence="3" key="1">
    <citation type="submission" date="2016-10" db="EMBL/GenBank/DDBJ databases">
        <authorList>
            <person name="Varghese N."/>
            <person name="Submissions S."/>
        </authorList>
    </citation>
    <scope>NUCLEOTIDE SEQUENCE [LARGE SCALE GENOMIC DNA]</scope>
    <source>
        <strain evidence="3">CGMCC 1.3704</strain>
    </source>
</reference>
<dbReference type="OrthoDB" id="2742590at2"/>
<feature type="transmembrane region" description="Helical" evidence="1">
    <location>
        <begin position="6"/>
        <end position="23"/>
    </location>
</feature>
<keyword evidence="3" id="KW-1185">Reference proteome</keyword>
<evidence type="ECO:0000256" key="1">
    <source>
        <dbReference type="SAM" id="Phobius"/>
    </source>
</evidence>
<evidence type="ECO:0000313" key="2">
    <source>
        <dbReference type="EMBL" id="SFK61525.1"/>
    </source>
</evidence>
<dbReference type="InterPro" id="IPR025434">
    <property type="entry name" value="YesK-like"/>
</dbReference>
<sequence length="87" mass="9753">MLQGPFLVTIVPGVIVLLITWWLRKKDLPIFVRNVPGILTLLVAITLFYIGFARIRGFEGGAYGILAFFLLLVSIVSFVIVNPQKHK</sequence>
<accession>A0A1I4AYE0</accession>
<organism evidence="2 3">
    <name type="scientific">Halobacillus dabanensis</name>
    <dbReference type="NCBI Taxonomy" id="240302"/>
    <lineage>
        <taxon>Bacteria</taxon>
        <taxon>Bacillati</taxon>
        <taxon>Bacillota</taxon>
        <taxon>Bacilli</taxon>
        <taxon>Bacillales</taxon>
        <taxon>Bacillaceae</taxon>
        <taxon>Halobacillus</taxon>
    </lineage>
</organism>
<dbReference type="AlphaFoldDB" id="A0A1I4AYE0"/>
<keyword evidence="1" id="KW-0812">Transmembrane</keyword>
<gene>
    <name evidence="2" type="ORF">SAMN04487936_12311</name>
</gene>
<dbReference type="Pfam" id="PF14150">
    <property type="entry name" value="YesK"/>
    <property type="match status" value="1"/>
</dbReference>
<dbReference type="EMBL" id="FOSB01000023">
    <property type="protein sequence ID" value="SFK61525.1"/>
    <property type="molecule type" value="Genomic_DNA"/>
</dbReference>
<evidence type="ECO:0000313" key="3">
    <source>
        <dbReference type="Proteomes" id="UP000183557"/>
    </source>
</evidence>
<protein>
    <submittedName>
        <fullName evidence="2">YesK-like protein</fullName>
    </submittedName>
</protein>
<keyword evidence="1" id="KW-0472">Membrane</keyword>
<name>A0A1I4AYE0_HALDA</name>
<feature type="transmembrane region" description="Helical" evidence="1">
    <location>
        <begin position="61"/>
        <end position="81"/>
    </location>
</feature>
<keyword evidence="1" id="KW-1133">Transmembrane helix</keyword>
<dbReference type="RefSeq" id="WP_075038404.1">
    <property type="nucleotide sequence ID" value="NZ_FOSB01000023.1"/>
</dbReference>